<organism evidence="2 3">
    <name type="scientific">Prorocentrum cordatum</name>
    <dbReference type="NCBI Taxonomy" id="2364126"/>
    <lineage>
        <taxon>Eukaryota</taxon>
        <taxon>Sar</taxon>
        <taxon>Alveolata</taxon>
        <taxon>Dinophyceae</taxon>
        <taxon>Prorocentrales</taxon>
        <taxon>Prorocentraceae</taxon>
        <taxon>Prorocentrum</taxon>
    </lineage>
</organism>
<accession>A0ABN9RA24</accession>
<dbReference type="Proteomes" id="UP001189429">
    <property type="component" value="Unassembled WGS sequence"/>
</dbReference>
<feature type="non-terminal residue" evidence="2">
    <location>
        <position position="1"/>
    </location>
</feature>
<evidence type="ECO:0000313" key="2">
    <source>
        <dbReference type="EMBL" id="CAK0815352.1"/>
    </source>
</evidence>
<protein>
    <recommendedName>
        <fullName evidence="4">RING-type E3 ubiquitin transferase</fullName>
    </recommendedName>
</protein>
<keyword evidence="3" id="KW-1185">Reference proteome</keyword>
<dbReference type="EMBL" id="CAUYUJ010005891">
    <property type="protein sequence ID" value="CAK0815352.1"/>
    <property type="molecule type" value="Genomic_DNA"/>
</dbReference>
<sequence>KGGVTREPCPRLTHHAAACPFVTSASSSSQANLGMPPLPLACRAIIGSALTGSPVTVLQARHLLISDRWLQDGSPPPAEPPLVPAAPLGPRPEPHGAGAEAVLWRSLIAASSSPATVLMLVACAFACGLAGSRRRAATLAAPAGATKLAEEVRGAAPGGDPRAEGRPDAGAGSADLPEVCPQFMRASGGVRLSVPMPPPDLAAWSCPIDLCALSPSLRVDRSTGPATPLLAASLRWAELGGQLRRVLEVVERGPGGAELVSVDASLEVRLAGGAPFGRLRSVGGRRYVLEQAGSGRGVLCVSTDLGASSLEVGQLPEGLLLATAERSGAAPAPAAASGSAAAASEVAHPAGAGAERAGAGGCGSLEVLAKPGVDAVFVLACALAVLVFAAPRRFHPAVSPAACP</sequence>
<reference evidence="2" key="1">
    <citation type="submission" date="2023-10" db="EMBL/GenBank/DDBJ databases">
        <authorList>
            <person name="Chen Y."/>
            <person name="Shah S."/>
            <person name="Dougan E. K."/>
            <person name="Thang M."/>
            <person name="Chan C."/>
        </authorList>
    </citation>
    <scope>NUCLEOTIDE SEQUENCE [LARGE SCALE GENOMIC DNA]</scope>
</reference>
<proteinExistence type="predicted"/>
<feature type="compositionally biased region" description="Pro residues" evidence="1">
    <location>
        <begin position="74"/>
        <end position="91"/>
    </location>
</feature>
<evidence type="ECO:0000313" key="3">
    <source>
        <dbReference type="Proteomes" id="UP001189429"/>
    </source>
</evidence>
<name>A0ABN9RA24_9DINO</name>
<comment type="caution">
    <text evidence="2">The sequence shown here is derived from an EMBL/GenBank/DDBJ whole genome shotgun (WGS) entry which is preliminary data.</text>
</comment>
<evidence type="ECO:0008006" key="4">
    <source>
        <dbReference type="Google" id="ProtNLM"/>
    </source>
</evidence>
<evidence type="ECO:0000256" key="1">
    <source>
        <dbReference type="SAM" id="MobiDB-lite"/>
    </source>
</evidence>
<feature type="region of interest" description="Disordered" evidence="1">
    <location>
        <begin position="151"/>
        <end position="176"/>
    </location>
</feature>
<feature type="region of interest" description="Disordered" evidence="1">
    <location>
        <begin position="71"/>
        <end position="95"/>
    </location>
</feature>
<gene>
    <name evidence="2" type="ORF">PCOR1329_LOCUS18668</name>
</gene>